<dbReference type="GO" id="GO:0008083">
    <property type="term" value="F:growth factor activity"/>
    <property type="evidence" value="ECO:0007669"/>
    <property type="project" value="UniProtKB-KW"/>
</dbReference>
<keyword evidence="8" id="KW-1185">Reference proteome</keyword>
<reference evidence="6" key="1">
    <citation type="submission" date="2020-10" db="EMBL/GenBank/DDBJ databases">
        <title>Feather gene expression reveals the developmental basis of iridescence in African starlings.</title>
        <authorList>
            <person name="Rubenstein D.R."/>
        </authorList>
    </citation>
    <scope>NUCLEOTIDE SEQUENCE</scope>
    <source>
        <strain evidence="6">SS15</strain>
        <tissue evidence="6">Liver</tissue>
    </source>
</reference>
<dbReference type="GO" id="GO:0005172">
    <property type="term" value="F:vascular endothelial growth factor receptor binding"/>
    <property type="evidence" value="ECO:0007669"/>
    <property type="project" value="TreeGrafter"/>
</dbReference>
<dbReference type="GO" id="GO:0042056">
    <property type="term" value="F:chemoattractant activity"/>
    <property type="evidence" value="ECO:0007669"/>
    <property type="project" value="TreeGrafter"/>
</dbReference>
<dbReference type="GO" id="GO:0005615">
    <property type="term" value="C:extracellular space"/>
    <property type="evidence" value="ECO:0007669"/>
    <property type="project" value="TreeGrafter"/>
</dbReference>
<dbReference type="InterPro" id="IPR050507">
    <property type="entry name" value="PDGF/VEGF_growth_factor"/>
</dbReference>
<evidence type="ECO:0000256" key="4">
    <source>
        <dbReference type="SAM" id="MobiDB-lite"/>
    </source>
</evidence>
<dbReference type="AlphaFoldDB" id="A0A835TVU9"/>
<dbReference type="InterPro" id="IPR023581">
    <property type="entry name" value="PD_growth_factor_CS"/>
</dbReference>
<dbReference type="EMBL" id="JADDUC020000007">
    <property type="protein sequence ID" value="KAI1237720.1"/>
    <property type="molecule type" value="Genomic_DNA"/>
</dbReference>
<evidence type="ECO:0000313" key="8">
    <source>
        <dbReference type="Proteomes" id="UP000618051"/>
    </source>
</evidence>
<dbReference type="CDD" id="cd00135">
    <property type="entry name" value="PDGF"/>
    <property type="match status" value="1"/>
</dbReference>
<feature type="region of interest" description="Disordered" evidence="4">
    <location>
        <begin position="182"/>
        <end position="206"/>
    </location>
</feature>
<dbReference type="SMART" id="SM00141">
    <property type="entry name" value="PDGF"/>
    <property type="match status" value="1"/>
</dbReference>
<dbReference type="PANTHER" id="PTHR12025">
    <property type="entry name" value="VASCULAR ENDOTHELIAL GROWTH FACTOR"/>
    <property type="match status" value="1"/>
</dbReference>
<dbReference type="InterPro" id="IPR029034">
    <property type="entry name" value="Cystine-knot_cytokine"/>
</dbReference>
<dbReference type="InterPro" id="IPR000072">
    <property type="entry name" value="PDGF/VEGF_dom"/>
</dbReference>
<dbReference type="Gene3D" id="2.10.90.10">
    <property type="entry name" value="Cystine-knot cytokines"/>
    <property type="match status" value="1"/>
</dbReference>
<dbReference type="OrthoDB" id="6370328at2759"/>
<dbReference type="PROSITE" id="PS50278">
    <property type="entry name" value="PDGF_2"/>
    <property type="match status" value="1"/>
</dbReference>
<sequence length="206" mass="22645">MTFREIWNRSFCRPLEQLVDVITEFPNEVEYIFRPSCVSLQRCGGCCGDEGLRCVPVETSTVTMQLLKIKPNGEAPYVEMAFTEHKQCECRPRQDLMRLGRRRSKGRDVAHHAGSLFPAPSLAAATRNGGLVESCPSKLRGEQDSSTEELTVLLVGPGGNTAWNQGFPCPICPIGSKSKGLVTKPGAEDEELKQSSEEDILGAMRS</sequence>
<dbReference type="GO" id="GO:0002040">
    <property type="term" value="P:sprouting angiogenesis"/>
    <property type="evidence" value="ECO:0007669"/>
    <property type="project" value="TreeGrafter"/>
</dbReference>
<evidence type="ECO:0000256" key="3">
    <source>
        <dbReference type="RuleBase" id="RU003818"/>
    </source>
</evidence>
<dbReference type="EMBL" id="JADDUC010000058">
    <property type="protein sequence ID" value="KAG0120811.1"/>
    <property type="molecule type" value="Genomic_DNA"/>
</dbReference>
<dbReference type="GO" id="GO:0048010">
    <property type="term" value="P:vascular endothelial growth factor receptor signaling pathway"/>
    <property type="evidence" value="ECO:0007669"/>
    <property type="project" value="TreeGrafter"/>
</dbReference>
<comment type="caution">
    <text evidence="6">The sequence shown here is derived from an EMBL/GenBank/DDBJ whole genome shotgun (WGS) entry which is preliminary data.</text>
</comment>
<comment type="similarity">
    <text evidence="3">Belongs to the PDGF/VEGF growth factor family.</text>
</comment>
<dbReference type="GO" id="GO:0050930">
    <property type="term" value="P:induction of positive chemotaxis"/>
    <property type="evidence" value="ECO:0007669"/>
    <property type="project" value="TreeGrafter"/>
</dbReference>
<dbReference type="GO" id="GO:0045766">
    <property type="term" value="P:positive regulation of angiogenesis"/>
    <property type="evidence" value="ECO:0007669"/>
    <property type="project" value="TreeGrafter"/>
</dbReference>
<evidence type="ECO:0000259" key="5">
    <source>
        <dbReference type="PROSITE" id="PS50278"/>
    </source>
</evidence>
<protein>
    <submittedName>
        <fullName evidence="6">Placenta growth factor</fullName>
    </submittedName>
</protein>
<dbReference type="GO" id="GO:0060754">
    <property type="term" value="P:positive regulation of mast cell chemotaxis"/>
    <property type="evidence" value="ECO:0007669"/>
    <property type="project" value="TreeGrafter"/>
</dbReference>
<dbReference type="GO" id="GO:0001666">
    <property type="term" value="P:response to hypoxia"/>
    <property type="evidence" value="ECO:0007669"/>
    <property type="project" value="TreeGrafter"/>
</dbReference>
<feature type="domain" description="Platelet-derived growth factor (PDGF) family profile" evidence="5">
    <location>
        <begin position="1"/>
        <end position="95"/>
    </location>
</feature>
<reference evidence="7" key="3">
    <citation type="submission" date="2022-01" db="EMBL/GenBank/DDBJ databases">
        <authorList>
            <person name="Rubenstein D.R."/>
        </authorList>
    </citation>
    <scope>NUCLEOTIDE SEQUENCE</scope>
    <source>
        <strain evidence="7">SS15</strain>
        <tissue evidence="7">Liver</tissue>
    </source>
</reference>
<keyword evidence="2" id="KW-1015">Disulfide bond</keyword>
<reference evidence="7 8" key="2">
    <citation type="journal article" date="2021" name="J. Hered.">
        <title>Feather Gene Expression Elucidates the Developmental Basis of Plumage Iridescence in African Starlings.</title>
        <authorList>
            <person name="Rubenstein D.R."/>
            <person name="Corvelo A."/>
            <person name="MacManes M.D."/>
            <person name="Maia R."/>
            <person name="Narzisi G."/>
            <person name="Rousaki A."/>
            <person name="Vandenabeele P."/>
            <person name="Shawkey M.D."/>
            <person name="Solomon J."/>
        </authorList>
    </citation>
    <scope>NUCLEOTIDE SEQUENCE [LARGE SCALE GENOMIC DNA]</scope>
    <source>
        <strain evidence="7">SS15</strain>
    </source>
</reference>
<name>A0A835TVU9_9PASS</name>
<evidence type="ECO:0000313" key="6">
    <source>
        <dbReference type="EMBL" id="KAG0120811.1"/>
    </source>
</evidence>
<dbReference type="PROSITE" id="PS00249">
    <property type="entry name" value="PDGF_1"/>
    <property type="match status" value="1"/>
</dbReference>
<accession>A0A835TVU9</accession>
<dbReference type="Proteomes" id="UP000618051">
    <property type="component" value="Unassembled WGS sequence"/>
</dbReference>
<dbReference type="SUPFAM" id="SSF57501">
    <property type="entry name" value="Cystine-knot cytokines"/>
    <property type="match status" value="1"/>
</dbReference>
<evidence type="ECO:0000256" key="1">
    <source>
        <dbReference type="ARBA" id="ARBA00023030"/>
    </source>
</evidence>
<dbReference type="GO" id="GO:0016020">
    <property type="term" value="C:membrane"/>
    <property type="evidence" value="ECO:0007669"/>
    <property type="project" value="InterPro"/>
</dbReference>
<dbReference type="Pfam" id="PF00341">
    <property type="entry name" value="PDGF"/>
    <property type="match status" value="1"/>
</dbReference>
<keyword evidence="1 3" id="KW-0339">Growth factor</keyword>
<proteinExistence type="inferred from homology"/>
<evidence type="ECO:0000256" key="2">
    <source>
        <dbReference type="ARBA" id="ARBA00023157"/>
    </source>
</evidence>
<organism evidence="6">
    <name type="scientific">Lamprotornis superbus</name>
    <dbReference type="NCBI Taxonomy" id="245042"/>
    <lineage>
        <taxon>Eukaryota</taxon>
        <taxon>Metazoa</taxon>
        <taxon>Chordata</taxon>
        <taxon>Craniata</taxon>
        <taxon>Vertebrata</taxon>
        <taxon>Euteleostomi</taxon>
        <taxon>Archelosauria</taxon>
        <taxon>Archosauria</taxon>
        <taxon>Dinosauria</taxon>
        <taxon>Saurischia</taxon>
        <taxon>Theropoda</taxon>
        <taxon>Coelurosauria</taxon>
        <taxon>Aves</taxon>
        <taxon>Neognathae</taxon>
        <taxon>Neoaves</taxon>
        <taxon>Telluraves</taxon>
        <taxon>Australaves</taxon>
        <taxon>Passeriformes</taxon>
        <taxon>Sturnidae</taxon>
        <taxon>Lamprotornis</taxon>
    </lineage>
</organism>
<gene>
    <name evidence="7" type="ORF">IHE44_0013806</name>
    <name evidence="6" type="ORF">IHE44_011978</name>
</gene>
<dbReference type="GO" id="GO:0038084">
    <property type="term" value="P:vascular endothelial growth factor signaling pathway"/>
    <property type="evidence" value="ECO:0007669"/>
    <property type="project" value="TreeGrafter"/>
</dbReference>
<dbReference type="GO" id="GO:0001938">
    <property type="term" value="P:positive regulation of endothelial cell proliferation"/>
    <property type="evidence" value="ECO:0007669"/>
    <property type="project" value="TreeGrafter"/>
</dbReference>
<dbReference type="PANTHER" id="PTHR12025:SF9">
    <property type="entry name" value="PLACENTA GROWTH FACTOR"/>
    <property type="match status" value="1"/>
</dbReference>
<evidence type="ECO:0000313" key="7">
    <source>
        <dbReference type="EMBL" id="KAI1237720.1"/>
    </source>
</evidence>